<dbReference type="PANTHER" id="PTHR43420">
    <property type="entry name" value="ACETYLTRANSFERASE"/>
    <property type="match status" value="1"/>
</dbReference>
<dbReference type="GO" id="GO:0016747">
    <property type="term" value="F:acyltransferase activity, transferring groups other than amino-acyl groups"/>
    <property type="evidence" value="ECO:0007669"/>
    <property type="project" value="InterPro"/>
</dbReference>
<dbReference type="EMBL" id="CP045929">
    <property type="protein sequence ID" value="QGK68610.1"/>
    <property type="molecule type" value="Genomic_DNA"/>
</dbReference>
<reference evidence="5" key="1">
    <citation type="submission" date="2019-11" db="EMBL/GenBank/DDBJ databases">
        <title>The complete genome sequence of Saccharopolyspora sp. E2A.</title>
        <authorList>
            <person name="Zhang G."/>
        </authorList>
    </citation>
    <scope>NUCLEOTIDE SEQUENCE [LARGE SCALE GENOMIC DNA]</scope>
    <source>
        <strain evidence="5">E2A</strain>
    </source>
</reference>
<dbReference type="Gene3D" id="3.40.630.30">
    <property type="match status" value="1"/>
</dbReference>
<keyword evidence="5" id="KW-1185">Reference proteome</keyword>
<evidence type="ECO:0000256" key="2">
    <source>
        <dbReference type="ARBA" id="ARBA00023315"/>
    </source>
</evidence>
<dbReference type="PANTHER" id="PTHR43420:SF47">
    <property type="entry name" value="N-ACETYLTRANSFERASE DOMAIN-CONTAINING PROTEIN"/>
    <property type="match status" value="1"/>
</dbReference>
<accession>A0A5Q3Q456</accession>
<keyword evidence="2" id="KW-0012">Acyltransferase</keyword>
<dbReference type="InterPro" id="IPR000182">
    <property type="entry name" value="GNAT_dom"/>
</dbReference>
<evidence type="ECO:0000256" key="1">
    <source>
        <dbReference type="ARBA" id="ARBA00022679"/>
    </source>
</evidence>
<evidence type="ECO:0000313" key="5">
    <source>
        <dbReference type="Proteomes" id="UP000371041"/>
    </source>
</evidence>
<dbReference type="SUPFAM" id="SSF55729">
    <property type="entry name" value="Acyl-CoA N-acyltransferases (Nat)"/>
    <property type="match status" value="1"/>
</dbReference>
<evidence type="ECO:0000313" key="4">
    <source>
        <dbReference type="EMBL" id="QGK68610.1"/>
    </source>
</evidence>
<dbReference type="InterPro" id="IPR050680">
    <property type="entry name" value="YpeA/RimI_acetyltransf"/>
</dbReference>
<dbReference type="Proteomes" id="UP000371041">
    <property type="component" value="Chromosome"/>
</dbReference>
<dbReference type="KEGG" id="sace:GIY23_02695"/>
<gene>
    <name evidence="4" type="ORF">GIY23_02695</name>
</gene>
<dbReference type="InterPro" id="IPR013653">
    <property type="entry name" value="GCN5-like_dom"/>
</dbReference>
<proteinExistence type="predicted"/>
<evidence type="ECO:0000259" key="3">
    <source>
        <dbReference type="PROSITE" id="PS51186"/>
    </source>
</evidence>
<feature type="domain" description="N-acetyltransferase" evidence="3">
    <location>
        <begin position="132"/>
        <end position="284"/>
    </location>
</feature>
<protein>
    <submittedName>
        <fullName evidence="4">GNAT family N-acetyltransferase</fullName>
    </submittedName>
</protein>
<dbReference type="Pfam" id="PF08445">
    <property type="entry name" value="FR47"/>
    <property type="match status" value="1"/>
</dbReference>
<dbReference type="PROSITE" id="PS51186">
    <property type="entry name" value="GNAT"/>
    <property type="match status" value="1"/>
</dbReference>
<dbReference type="AlphaFoldDB" id="A0A5Q3Q456"/>
<keyword evidence="1 4" id="KW-0808">Transferase</keyword>
<organism evidence="4 5">
    <name type="scientific">Allosaccharopolyspora coralli</name>
    <dbReference type="NCBI Taxonomy" id="2665642"/>
    <lineage>
        <taxon>Bacteria</taxon>
        <taxon>Bacillati</taxon>
        <taxon>Actinomycetota</taxon>
        <taxon>Actinomycetes</taxon>
        <taxon>Pseudonocardiales</taxon>
        <taxon>Pseudonocardiaceae</taxon>
        <taxon>Allosaccharopolyspora</taxon>
    </lineage>
</organism>
<sequence>MTVLYRHKASSPVRSDRCTRSGADRWAGRSGRIESMEQLETAHDVAAATSEPMLIWAAQALEDDYPHEAGSAWRLDDAVVVYAPGLNRNDRLVFTGGPEAVAALLGRVPLPREGKLRALGTTESAREVAARGVTREVGTFGWMDLVGEPVRGWSAEWLPKPEIDEVAALLASANPSAYVVPGDPGARRWAGVRDASGALLSVAADCWPARELGFIGGVATHRRHRGRGLSRQVCGWLTERLYDEHGAVSLMVDRDNPAAIALYTRLGFTYRSVTAATVAAVERPA</sequence>
<name>A0A5Q3Q456_9PSEU</name>
<dbReference type="InterPro" id="IPR016181">
    <property type="entry name" value="Acyl_CoA_acyltransferase"/>
</dbReference>